<accession>A0A1I7RHP9</accession>
<reference evidence="7" key="2">
    <citation type="submission" date="2020-09" db="EMBL/GenBank/DDBJ databases">
        <authorList>
            <person name="Kikuchi T."/>
        </authorList>
    </citation>
    <scope>NUCLEOTIDE SEQUENCE</scope>
    <source>
        <strain evidence="7">Ka4C1</strain>
    </source>
</reference>
<dbReference type="Proteomes" id="UP000582659">
    <property type="component" value="Unassembled WGS sequence"/>
</dbReference>
<evidence type="ECO:0000259" key="6">
    <source>
        <dbReference type="PROSITE" id="PS50850"/>
    </source>
</evidence>
<dbReference type="PANTHER" id="PTHR24064">
    <property type="entry name" value="SOLUTE CARRIER FAMILY 22 MEMBER"/>
    <property type="match status" value="1"/>
</dbReference>
<dbReference type="InterPro" id="IPR036259">
    <property type="entry name" value="MFS_trans_sf"/>
</dbReference>
<feature type="transmembrane region" description="Helical" evidence="5">
    <location>
        <begin position="452"/>
        <end position="475"/>
    </location>
</feature>
<evidence type="ECO:0000313" key="9">
    <source>
        <dbReference type="Proteomes" id="UP000659654"/>
    </source>
</evidence>
<dbReference type="CDD" id="cd17317">
    <property type="entry name" value="MFS_SLC22"/>
    <property type="match status" value="1"/>
</dbReference>
<evidence type="ECO:0000256" key="1">
    <source>
        <dbReference type="ARBA" id="ARBA00004141"/>
    </source>
</evidence>
<organism evidence="8 10">
    <name type="scientific">Bursaphelenchus xylophilus</name>
    <name type="common">Pinewood nematode worm</name>
    <name type="synonym">Aphelenchoides xylophilus</name>
    <dbReference type="NCBI Taxonomy" id="6326"/>
    <lineage>
        <taxon>Eukaryota</taxon>
        <taxon>Metazoa</taxon>
        <taxon>Ecdysozoa</taxon>
        <taxon>Nematoda</taxon>
        <taxon>Chromadorea</taxon>
        <taxon>Rhabditida</taxon>
        <taxon>Tylenchina</taxon>
        <taxon>Tylenchomorpha</taxon>
        <taxon>Aphelenchoidea</taxon>
        <taxon>Aphelenchoididae</taxon>
        <taxon>Bursaphelenchus</taxon>
    </lineage>
</organism>
<evidence type="ECO:0000256" key="2">
    <source>
        <dbReference type="ARBA" id="ARBA00022692"/>
    </source>
</evidence>
<dbReference type="PROSITE" id="PS50850">
    <property type="entry name" value="MFS"/>
    <property type="match status" value="1"/>
</dbReference>
<gene>
    <name evidence="7" type="ORF">BXYJ_LOCUS8910</name>
</gene>
<dbReference type="AlphaFoldDB" id="A0A1I7RHP9"/>
<feature type="transmembrane region" description="Helical" evidence="5">
    <location>
        <begin position="20"/>
        <end position="39"/>
    </location>
</feature>
<keyword evidence="4 5" id="KW-0472">Membrane</keyword>
<evidence type="ECO:0000256" key="4">
    <source>
        <dbReference type="ARBA" id="ARBA00023136"/>
    </source>
</evidence>
<dbReference type="GO" id="GO:0016020">
    <property type="term" value="C:membrane"/>
    <property type="evidence" value="ECO:0007669"/>
    <property type="project" value="UniProtKB-SubCell"/>
</dbReference>
<dbReference type="Proteomes" id="UP000659654">
    <property type="component" value="Unassembled WGS sequence"/>
</dbReference>
<protein>
    <submittedName>
        <fullName evidence="7">(pine wood nematode) hypothetical protein</fullName>
    </submittedName>
    <submittedName>
        <fullName evidence="10">MFS domain-containing protein</fullName>
    </submittedName>
</protein>
<feature type="transmembrane region" description="Helical" evidence="5">
    <location>
        <begin position="332"/>
        <end position="350"/>
    </location>
</feature>
<dbReference type="SMR" id="A0A1I7RHP9"/>
<dbReference type="InterPro" id="IPR005828">
    <property type="entry name" value="MFS_sugar_transport-like"/>
</dbReference>
<feature type="transmembrane region" description="Helical" evidence="5">
    <location>
        <begin position="415"/>
        <end position="440"/>
    </location>
</feature>
<sequence length="534" mass="60046">MKFDDLIVNYLGEFGKYQKVQFLLVCLPTLFTAFHALSWTFSGATVPHRCVLPGETKTSPYWLPEQDQRVSVQKCDLSDHPDWKRCPYESCAYSNGTKCNNGFVYDNSVIKFSAMQRWDIVCDRSVLKAVIQSMYYVGQMAGSLVFGFLGDRIGRKKVFFIAINVLIVSGIGMVVAPHWIIFSLCRIAVGFSHPGIFVIAVVIGMELVGPSKRKVASIFTGIFFALGQMFLGITAYFIRDYQYLQLAISVPALVFLSYWWLIPESARWLVSQRRYEDADKVIRKAAKWNKTQVPEKWWEEVETDDTTLTKSETSKKKHNFFDLVRTPKLRRISLSIMLCWPIVSMVYYGVSMNTNFLGGNLYTTFIFGALIEIPSVITVFFLIDRIGRRPLLSGGFTIASICMISNLLVGANVHWLVSMVQFLLAKGAITATYASIYTFTPELFPTVIRNTAMGMCSMMARVGAILASYISMWLVDQFGKVAMIIPFATLGLLAAVIVLSLPETAGKELPETIEQLEGHVKSHELQPLSSTKSE</sequence>
<dbReference type="EMBL" id="CAJFDI010000004">
    <property type="protein sequence ID" value="CAD5226168.1"/>
    <property type="molecule type" value="Genomic_DNA"/>
</dbReference>
<dbReference type="WBParaSite" id="BXY_0022800.1">
    <property type="protein sequence ID" value="BXY_0022800.1"/>
    <property type="gene ID" value="BXY_0022800"/>
</dbReference>
<dbReference type="eggNOG" id="KOG0255">
    <property type="taxonomic scope" value="Eukaryota"/>
</dbReference>
<name>A0A1I7RHP9_BURXY</name>
<comment type="subcellular location">
    <subcellularLocation>
        <location evidence="1">Membrane</location>
        <topology evidence="1">Multi-pass membrane protein</topology>
    </subcellularLocation>
</comment>
<feature type="transmembrane region" description="Helical" evidence="5">
    <location>
        <begin position="215"/>
        <end position="237"/>
    </location>
</feature>
<keyword evidence="3 5" id="KW-1133">Transmembrane helix</keyword>
<feature type="transmembrane region" description="Helical" evidence="5">
    <location>
        <begin position="158"/>
        <end position="181"/>
    </location>
</feature>
<reference evidence="10" key="1">
    <citation type="submission" date="2016-11" db="UniProtKB">
        <authorList>
            <consortium name="WormBaseParasite"/>
        </authorList>
    </citation>
    <scope>IDENTIFICATION</scope>
</reference>
<evidence type="ECO:0000313" key="8">
    <source>
        <dbReference type="Proteomes" id="UP000095284"/>
    </source>
</evidence>
<dbReference type="Proteomes" id="UP000095284">
    <property type="component" value="Unplaced"/>
</dbReference>
<evidence type="ECO:0000256" key="5">
    <source>
        <dbReference type="SAM" id="Phobius"/>
    </source>
</evidence>
<feature type="transmembrane region" description="Helical" evidence="5">
    <location>
        <begin position="243"/>
        <end position="262"/>
    </location>
</feature>
<evidence type="ECO:0000256" key="3">
    <source>
        <dbReference type="ARBA" id="ARBA00022989"/>
    </source>
</evidence>
<dbReference type="Pfam" id="PF00083">
    <property type="entry name" value="Sugar_tr"/>
    <property type="match status" value="1"/>
</dbReference>
<feature type="transmembrane region" description="Helical" evidence="5">
    <location>
        <begin position="187"/>
        <end position="208"/>
    </location>
</feature>
<feature type="transmembrane region" description="Helical" evidence="5">
    <location>
        <begin position="481"/>
        <end position="501"/>
    </location>
</feature>
<dbReference type="Gene3D" id="1.20.1250.20">
    <property type="entry name" value="MFS general substrate transporter like domains"/>
    <property type="match status" value="1"/>
</dbReference>
<keyword evidence="2 5" id="KW-0812">Transmembrane</keyword>
<evidence type="ECO:0000313" key="10">
    <source>
        <dbReference type="WBParaSite" id="BXY_0022800.1"/>
    </source>
</evidence>
<feature type="transmembrane region" description="Helical" evidence="5">
    <location>
        <begin position="362"/>
        <end position="383"/>
    </location>
</feature>
<keyword evidence="9" id="KW-1185">Reference proteome</keyword>
<feature type="domain" description="Major facilitator superfamily (MFS) profile" evidence="6">
    <location>
        <begin position="92"/>
        <end position="506"/>
    </location>
</feature>
<dbReference type="PROSITE" id="PS00216">
    <property type="entry name" value="SUGAR_TRANSPORT_1"/>
    <property type="match status" value="1"/>
</dbReference>
<proteinExistence type="predicted"/>
<dbReference type="SUPFAM" id="SSF103473">
    <property type="entry name" value="MFS general substrate transporter"/>
    <property type="match status" value="1"/>
</dbReference>
<dbReference type="EMBL" id="CAJFCV020000004">
    <property type="protein sequence ID" value="CAG9115509.1"/>
    <property type="molecule type" value="Genomic_DNA"/>
</dbReference>
<feature type="transmembrane region" description="Helical" evidence="5">
    <location>
        <begin position="390"/>
        <end position="409"/>
    </location>
</feature>
<dbReference type="InterPro" id="IPR005829">
    <property type="entry name" value="Sugar_transporter_CS"/>
</dbReference>
<dbReference type="GO" id="GO:0022857">
    <property type="term" value="F:transmembrane transporter activity"/>
    <property type="evidence" value="ECO:0007669"/>
    <property type="project" value="InterPro"/>
</dbReference>
<evidence type="ECO:0000313" key="7">
    <source>
        <dbReference type="EMBL" id="CAD5226168.1"/>
    </source>
</evidence>
<dbReference type="OrthoDB" id="3936150at2759"/>
<dbReference type="InterPro" id="IPR020846">
    <property type="entry name" value="MFS_dom"/>
</dbReference>